<dbReference type="Pfam" id="PF07724">
    <property type="entry name" value="AAA_2"/>
    <property type="match status" value="1"/>
</dbReference>
<dbReference type="Gene3D" id="3.40.50.300">
    <property type="entry name" value="P-loop containing nucleotide triphosphate hydrolases"/>
    <property type="match status" value="2"/>
</dbReference>
<dbReference type="InterPro" id="IPR041546">
    <property type="entry name" value="ClpA/ClpB_AAA_lid"/>
</dbReference>
<dbReference type="InterPro" id="IPR019489">
    <property type="entry name" value="Clp_ATPase_C"/>
</dbReference>
<dbReference type="GO" id="GO:0016887">
    <property type="term" value="F:ATP hydrolysis activity"/>
    <property type="evidence" value="ECO:0007669"/>
    <property type="project" value="InterPro"/>
</dbReference>
<dbReference type="GO" id="GO:0005524">
    <property type="term" value="F:ATP binding"/>
    <property type="evidence" value="ECO:0007669"/>
    <property type="project" value="UniProtKB-KW"/>
</dbReference>
<dbReference type="InterPro" id="IPR003959">
    <property type="entry name" value="ATPase_AAA_core"/>
</dbReference>
<proteinExistence type="predicted"/>
<dbReference type="SMART" id="SM00382">
    <property type="entry name" value="AAA"/>
    <property type="match status" value="2"/>
</dbReference>
<dbReference type="Pfam" id="PF10431">
    <property type="entry name" value="ClpB_D2-small"/>
    <property type="match status" value="1"/>
</dbReference>
<accession>A0A1F8B9V5</accession>
<evidence type="ECO:0000256" key="4">
    <source>
        <dbReference type="SAM" id="Phobius"/>
    </source>
</evidence>
<dbReference type="Pfam" id="PF00004">
    <property type="entry name" value="AAA"/>
    <property type="match status" value="1"/>
</dbReference>
<keyword evidence="4" id="KW-0472">Membrane</keyword>
<dbReference type="PRINTS" id="PR00300">
    <property type="entry name" value="CLPPROTEASEA"/>
</dbReference>
<dbReference type="SUPFAM" id="SSF52540">
    <property type="entry name" value="P-loop containing nucleoside triphosphate hydrolases"/>
    <property type="match status" value="2"/>
</dbReference>
<feature type="transmembrane region" description="Helical" evidence="4">
    <location>
        <begin position="14"/>
        <end position="36"/>
    </location>
</feature>
<evidence type="ECO:0008006" key="9">
    <source>
        <dbReference type="Google" id="ProtNLM"/>
    </source>
</evidence>
<dbReference type="InterPro" id="IPR027417">
    <property type="entry name" value="P-loop_NTPase"/>
</dbReference>
<dbReference type="InterPro" id="IPR003593">
    <property type="entry name" value="AAA+_ATPase"/>
</dbReference>
<dbReference type="AlphaFoldDB" id="A0A1F8B9V5"/>
<dbReference type="Gene3D" id="1.10.8.60">
    <property type="match status" value="2"/>
</dbReference>
<evidence type="ECO:0000256" key="2">
    <source>
        <dbReference type="ARBA" id="ARBA00022840"/>
    </source>
</evidence>
<organism evidence="7 8">
    <name type="scientific">Candidatus Woesebacteria bacterium RIFCSPLOWO2_01_FULL_39_10b</name>
    <dbReference type="NCBI Taxonomy" id="1802517"/>
    <lineage>
        <taxon>Bacteria</taxon>
        <taxon>Candidatus Woeseibacteriota</taxon>
    </lineage>
</organism>
<dbReference type="SMART" id="SM01086">
    <property type="entry name" value="ClpB_D2-small"/>
    <property type="match status" value="1"/>
</dbReference>
<dbReference type="InterPro" id="IPR050130">
    <property type="entry name" value="ClpA_ClpB"/>
</dbReference>
<dbReference type="GO" id="GO:0034605">
    <property type="term" value="P:cellular response to heat"/>
    <property type="evidence" value="ECO:0007669"/>
    <property type="project" value="TreeGrafter"/>
</dbReference>
<feature type="domain" description="Clp ATPase C-terminal" evidence="6">
    <location>
        <begin position="725"/>
        <end position="814"/>
    </location>
</feature>
<sequence length="819" mass="93153">MEFLSWHYSKGLEFYILIWKSLFTWVSHFFSLPLLLKTLFSPWKRLIDVDVSPGFSLQRKFEVFTFNLISRVVGATVRFSLFVAGIVFFIFTLLVGVFGFIFWMAFPFLGLGIYSKEKRKPVNFVQNLMGKLRLAKEKPLEIIFQNEAGQFLLNHIGIDDKDILDSAKQENVNLSELEPKNYSDIIRKLIEDKVWDDDFFNKKEIEKNDLVLVSGWWDQKRARETEITGEVYFGRPGIALELTFGYTPTLNKYSLDLSMIQPFSHRLIGRGEIVLRMERILTSGNSVLLMGQPGVGKKTVVLEFAHRATTGQFGVGMAFRRILELDHNLLLSETMDLNQKKTKFAQILAEAAYAGNIILMIRDIQRLTNPEVEGYDFSDVFDEFLEKRELKIIAVATNTDYERFIAPNMRLRKYLEKVEVTPPTKDEAIQILIESAQSWEAKRNLIITFPALRNILEESDRYITEVPFPEKALELLDAVVAFAEQTGLKIITEEQARTILAEKTGISFSKLSEEDRKKLGDIEKIIHERLINQDVAVSLIAKALRAKTAGVIKEDRPLGSFLFLGPTGVGKTETAKVLAKVYFGSEENILRFDMAEYSGREGLERLIGSVGKNQPGILTTSIKNRPASLLLLDEIEKAKSEVYNLFLSLLDEGFITDAFGKKIICRHLFVIGTSNAGAEFVRKLVETKVGKDELQKSVVNYVLENQIFSPEFLNRFDGVVVYEPLKNKDLVKIARLMFSDLKDTLRKKNILLDVSDSALVKLAKDGFEPAFGARPMRRLLNLNIGDLIGRSIIKGEIEPGDKIRIIPADGRGEFNLEEF</sequence>
<evidence type="ECO:0000256" key="3">
    <source>
        <dbReference type="ARBA" id="ARBA00023186"/>
    </source>
</evidence>
<protein>
    <recommendedName>
        <fullName evidence="9">Clp R domain-containing protein</fullName>
    </recommendedName>
</protein>
<evidence type="ECO:0000313" key="8">
    <source>
        <dbReference type="Proteomes" id="UP000176404"/>
    </source>
</evidence>
<name>A0A1F8B9V5_9BACT</name>
<dbReference type="CDD" id="cd19499">
    <property type="entry name" value="RecA-like_ClpB_Hsp104-like"/>
    <property type="match status" value="1"/>
</dbReference>
<evidence type="ECO:0000259" key="6">
    <source>
        <dbReference type="SMART" id="SM01086"/>
    </source>
</evidence>
<feature type="domain" description="AAA+ ATPase" evidence="5">
    <location>
        <begin position="557"/>
        <end position="691"/>
    </location>
</feature>
<keyword evidence="3" id="KW-0143">Chaperone</keyword>
<dbReference type="EMBL" id="MGHD01000003">
    <property type="protein sequence ID" value="OGM60720.1"/>
    <property type="molecule type" value="Genomic_DNA"/>
</dbReference>
<evidence type="ECO:0000259" key="5">
    <source>
        <dbReference type="SMART" id="SM00382"/>
    </source>
</evidence>
<keyword evidence="1" id="KW-0547">Nucleotide-binding</keyword>
<keyword evidence="2" id="KW-0067">ATP-binding</keyword>
<evidence type="ECO:0000256" key="1">
    <source>
        <dbReference type="ARBA" id="ARBA00022741"/>
    </source>
</evidence>
<comment type="caution">
    <text evidence="7">The sequence shown here is derived from an EMBL/GenBank/DDBJ whole genome shotgun (WGS) entry which is preliminary data.</text>
</comment>
<dbReference type="PANTHER" id="PTHR11638">
    <property type="entry name" value="ATP-DEPENDENT CLP PROTEASE"/>
    <property type="match status" value="1"/>
</dbReference>
<dbReference type="GO" id="GO:0005737">
    <property type="term" value="C:cytoplasm"/>
    <property type="evidence" value="ECO:0007669"/>
    <property type="project" value="TreeGrafter"/>
</dbReference>
<reference evidence="7 8" key="1">
    <citation type="journal article" date="2016" name="Nat. Commun.">
        <title>Thousands of microbial genomes shed light on interconnected biogeochemical processes in an aquifer system.</title>
        <authorList>
            <person name="Anantharaman K."/>
            <person name="Brown C.T."/>
            <person name="Hug L.A."/>
            <person name="Sharon I."/>
            <person name="Castelle C.J."/>
            <person name="Probst A.J."/>
            <person name="Thomas B.C."/>
            <person name="Singh A."/>
            <person name="Wilkins M.J."/>
            <person name="Karaoz U."/>
            <person name="Brodie E.L."/>
            <person name="Williams K.H."/>
            <person name="Hubbard S.S."/>
            <person name="Banfield J.F."/>
        </authorList>
    </citation>
    <scope>NUCLEOTIDE SEQUENCE [LARGE SCALE GENOMIC DNA]</scope>
</reference>
<feature type="domain" description="AAA+ ATPase" evidence="5">
    <location>
        <begin position="283"/>
        <end position="424"/>
    </location>
</feature>
<feature type="transmembrane region" description="Helical" evidence="4">
    <location>
        <begin position="79"/>
        <end position="106"/>
    </location>
</feature>
<dbReference type="CDD" id="cd00009">
    <property type="entry name" value="AAA"/>
    <property type="match status" value="1"/>
</dbReference>
<gene>
    <name evidence="7" type="ORF">A2892_01595</name>
</gene>
<evidence type="ECO:0000313" key="7">
    <source>
        <dbReference type="EMBL" id="OGM60720.1"/>
    </source>
</evidence>
<dbReference type="STRING" id="1802517.A2892_01595"/>
<keyword evidence="4" id="KW-1133">Transmembrane helix</keyword>
<dbReference type="PANTHER" id="PTHR11638:SF175">
    <property type="entry name" value="ATP-DEPENDENT CLP PROTEASE, ATP-BINDING SUBUNIT CLPC"/>
    <property type="match status" value="1"/>
</dbReference>
<dbReference type="InterPro" id="IPR001270">
    <property type="entry name" value="ClpA/B"/>
</dbReference>
<dbReference type="Pfam" id="PF17871">
    <property type="entry name" value="AAA_lid_9"/>
    <property type="match status" value="1"/>
</dbReference>
<keyword evidence="4" id="KW-0812">Transmembrane</keyword>
<dbReference type="Proteomes" id="UP000176404">
    <property type="component" value="Unassembled WGS sequence"/>
</dbReference>